<comment type="caution">
    <text evidence="2">The sequence shown here is derived from an EMBL/GenBank/DDBJ whole genome shotgun (WGS) entry which is preliminary data.</text>
</comment>
<dbReference type="Proteomes" id="UP001596013">
    <property type="component" value="Unassembled WGS sequence"/>
</dbReference>
<dbReference type="RefSeq" id="WP_377306980.1">
    <property type="nucleotide sequence ID" value="NZ_JBHSMK010000011.1"/>
</dbReference>
<protein>
    <submittedName>
        <fullName evidence="2">Uncharacterized protein</fullName>
    </submittedName>
</protein>
<keyword evidence="3" id="KW-1185">Reference proteome</keyword>
<organism evidence="2 3">
    <name type="scientific">Rhodanobacter umsongensis</name>
    <dbReference type="NCBI Taxonomy" id="633153"/>
    <lineage>
        <taxon>Bacteria</taxon>
        <taxon>Pseudomonadati</taxon>
        <taxon>Pseudomonadota</taxon>
        <taxon>Gammaproteobacteria</taxon>
        <taxon>Lysobacterales</taxon>
        <taxon>Rhodanobacteraceae</taxon>
        <taxon>Rhodanobacter</taxon>
    </lineage>
</organism>
<evidence type="ECO:0000256" key="1">
    <source>
        <dbReference type="SAM" id="MobiDB-lite"/>
    </source>
</evidence>
<sequence length="162" mass="18396">MDVKKSINPQRGVRTEEGYFTSDELIYALRFHDVEELRSDCEDPTILRVLIGGRWLKAFHSRVQSMALLSQPQKLFDLMYAPIRRAETRVRAEVIGRKRHTRLELANFATASASQGSPNELQQAKVGAQASDPDLPTSENFPNPRRALWDDLALCDERGTRA</sequence>
<evidence type="ECO:0000313" key="3">
    <source>
        <dbReference type="Proteomes" id="UP001596013"/>
    </source>
</evidence>
<name>A0ABW0JSR6_9GAMM</name>
<evidence type="ECO:0000313" key="2">
    <source>
        <dbReference type="EMBL" id="MFC5438365.1"/>
    </source>
</evidence>
<accession>A0ABW0JSR6</accession>
<proteinExistence type="predicted"/>
<gene>
    <name evidence="2" type="ORF">ACFPME_17525</name>
</gene>
<feature type="compositionally biased region" description="Polar residues" evidence="1">
    <location>
        <begin position="111"/>
        <end position="122"/>
    </location>
</feature>
<dbReference type="EMBL" id="JBHSMK010000011">
    <property type="protein sequence ID" value="MFC5438365.1"/>
    <property type="molecule type" value="Genomic_DNA"/>
</dbReference>
<reference evidence="3" key="1">
    <citation type="journal article" date="2019" name="Int. J. Syst. Evol. Microbiol.">
        <title>The Global Catalogue of Microorganisms (GCM) 10K type strain sequencing project: providing services to taxonomists for standard genome sequencing and annotation.</title>
        <authorList>
            <consortium name="The Broad Institute Genomics Platform"/>
            <consortium name="The Broad Institute Genome Sequencing Center for Infectious Disease"/>
            <person name="Wu L."/>
            <person name="Ma J."/>
        </authorList>
    </citation>
    <scope>NUCLEOTIDE SEQUENCE [LARGE SCALE GENOMIC DNA]</scope>
    <source>
        <strain evidence="3">JCM 17130</strain>
    </source>
</reference>
<feature type="region of interest" description="Disordered" evidence="1">
    <location>
        <begin position="111"/>
        <end position="145"/>
    </location>
</feature>